<dbReference type="EMBL" id="SLXT01000031">
    <property type="protein sequence ID" value="TCP61032.1"/>
    <property type="molecule type" value="Genomic_DNA"/>
</dbReference>
<feature type="transmembrane region" description="Helical" evidence="1">
    <location>
        <begin position="12"/>
        <end position="33"/>
    </location>
</feature>
<keyword evidence="1" id="KW-0812">Transmembrane</keyword>
<gene>
    <name evidence="2" type="ORF">EDD73_13129</name>
</gene>
<reference evidence="2 3" key="1">
    <citation type="submission" date="2019-03" db="EMBL/GenBank/DDBJ databases">
        <title>Genomic Encyclopedia of Type Strains, Phase IV (KMG-IV): sequencing the most valuable type-strain genomes for metagenomic binning, comparative biology and taxonomic classification.</title>
        <authorList>
            <person name="Goeker M."/>
        </authorList>
    </citation>
    <scope>NUCLEOTIDE SEQUENCE [LARGE SCALE GENOMIC DNA]</scope>
    <source>
        <strain evidence="2 3">DSM 11170</strain>
    </source>
</reference>
<sequence>MEIFKMEKKKKLIRFGVGFFSLFVPIFFIPILLDSFKEYVLSISMGAWCYGLITGLVMTRIKEKKETD</sequence>
<accession>A0A4R2RCC6</accession>
<dbReference type="RefSeq" id="WP_131920520.1">
    <property type="nucleotide sequence ID" value="NZ_JAOQNU010000032.1"/>
</dbReference>
<dbReference type="Proteomes" id="UP000294813">
    <property type="component" value="Unassembled WGS sequence"/>
</dbReference>
<keyword evidence="1" id="KW-0472">Membrane</keyword>
<proteinExistence type="predicted"/>
<protein>
    <submittedName>
        <fullName evidence="2">Uncharacterized protein</fullName>
    </submittedName>
</protein>
<comment type="caution">
    <text evidence="2">The sequence shown here is derived from an EMBL/GenBank/DDBJ whole genome shotgun (WGS) entry which is preliminary data.</text>
</comment>
<evidence type="ECO:0000256" key="1">
    <source>
        <dbReference type="SAM" id="Phobius"/>
    </source>
</evidence>
<keyword evidence="1" id="KW-1133">Transmembrane helix</keyword>
<keyword evidence="3" id="KW-1185">Reference proteome</keyword>
<evidence type="ECO:0000313" key="2">
    <source>
        <dbReference type="EMBL" id="TCP61032.1"/>
    </source>
</evidence>
<organism evidence="2 3">
    <name type="scientific">Heliophilum fasciatum</name>
    <dbReference type="NCBI Taxonomy" id="35700"/>
    <lineage>
        <taxon>Bacteria</taxon>
        <taxon>Bacillati</taxon>
        <taxon>Bacillota</taxon>
        <taxon>Clostridia</taxon>
        <taxon>Eubacteriales</taxon>
        <taxon>Heliobacteriaceae</taxon>
        <taxon>Heliophilum</taxon>
    </lineage>
</organism>
<name>A0A4R2RCC6_9FIRM</name>
<feature type="transmembrane region" description="Helical" evidence="1">
    <location>
        <begin position="39"/>
        <end position="58"/>
    </location>
</feature>
<dbReference type="AlphaFoldDB" id="A0A4R2RCC6"/>
<evidence type="ECO:0000313" key="3">
    <source>
        <dbReference type="Proteomes" id="UP000294813"/>
    </source>
</evidence>